<dbReference type="EMBL" id="MN739670">
    <property type="protein sequence ID" value="QHT19905.1"/>
    <property type="molecule type" value="Genomic_DNA"/>
</dbReference>
<proteinExistence type="predicted"/>
<sequence length="412" mass="46443">MNNFDLNIANYKKDELEEIFSLSPGKYDVELVEIKCSQLRNNIIYDSSVEESIRKKTAIFLEEAKKLLVSQLNSSQFLKKLGTAYNINHDLQSTPVIEAGETFIIDKPKTSFGNSYPSEFYPGIINPLKKRTTRQNLNIDTRFRDNYYGSSSSNFHFDLPIKFSDVMQLQLSSFEMPFSYFNISKQMGNNFFSITLDSSPSTPVIITVPDGNYTPTGLVAYLNNFVNGPNILNGKIQFIYNIDPAENGSGQLIIGSLGGTGKFTLTFNSDIFGNPDTINPLPLKLGWMLGFRNGSYSGNNNYISEGLIDLTGPKYLYLVVDDYNNNVNNGFYSAFNASILNKNILARISFQPNPFGNLAQNNFSLITTPRQYFGPVDIQKLKIQLLDEYGRVIEMNNMDYSFCLTLVSVYDI</sequence>
<protein>
    <submittedName>
        <fullName evidence="1">Uncharacterized protein</fullName>
    </submittedName>
</protein>
<accession>A0A6C0DXK6</accession>
<evidence type="ECO:0000313" key="1">
    <source>
        <dbReference type="EMBL" id="QHT19905.1"/>
    </source>
</evidence>
<organism evidence="1">
    <name type="scientific">viral metagenome</name>
    <dbReference type="NCBI Taxonomy" id="1070528"/>
    <lineage>
        <taxon>unclassified sequences</taxon>
        <taxon>metagenomes</taxon>
        <taxon>organismal metagenomes</taxon>
    </lineage>
</organism>
<name>A0A6C0DXK6_9ZZZZ</name>
<dbReference type="AlphaFoldDB" id="A0A6C0DXK6"/>
<reference evidence="1" key="1">
    <citation type="journal article" date="2020" name="Nature">
        <title>Giant virus diversity and host interactions through global metagenomics.</title>
        <authorList>
            <person name="Schulz F."/>
            <person name="Roux S."/>
            <person name="Paez-Espino D."/>
            <person name="Jungbluth S."/>
            <person name="Walsh D.A."/>
            <person name="Denef V.J."/>
            <person name="McMahon K.D."/>
            <person name="Konstantinidis K.T."/>
            <person name="Eloe-Fadrosh E.A."/>
            <person name="Kyrpides N.C."/>
            <person name="Woyke T."/>
        </authorList>
    </citation>
    <scope>NUCLEOTIDE SEQUENCE</scope>
    <source>
        <strain evidence="1">GVMAG-M-3300023174-5</strain>
    </source>
</reference>